<sequence>MLLEEALEGYMIGGVKFNQQTNWCQWLTIDAVQHSPGGRLRGLRTEAVDFLRTVAQQEEEHQSDQEDGQQEDGHDNHLLLAASPAQGINALLCLSMLHLIRLHSSRDTRSTCWSPSFSLACTAVTNRIADKEPRRRKQNNTCIISNLIQPWFNQYISQH</sequence>
<evidence type="ECO:0000313" key="2">
    <source>
        <dbReference type="Proteomes" id="UP000314294"/>
    </source>
</evidence>
<evidence type="ECO:0000313" key="1">
    <source>
        <dbReference type="EMBL" id="TNN81133.1"/>
    </source>
</evidence>
<reference evidence="1 2" key="1">
    <citation type="submission" date="2019-03" db="EMBL/GenBank/DDBJ databases">
        <title>First draft genome of Liparis tanakae, snailfish: a comprehensive survey of snailfish specific genes.</title>
        <authorList>
            <person name="Kim W."/>
            <person name="Song I."/>
            <person name="Jeong J.-H."/>
            <person name="Kim D."/>
            <person name="Kim S."/>
            <person name="Ryu S."/>
            <person name="Song J.Y."/>
            <person name="Lee S.K."/>
        </authorList>
    </citation>
    <scope>NUCLEOTIDE SEQUENCE [LARGE SCALE GENOMIC DNA]</scope>
    <source>
        <tissue evidence="1">Muscle</tissue>
    </source>
</reference>
<accession>A0A4Z2IV93</accession>
<name>A0A4Z2IV93_9TELE</name>
<dbReference type="AlphaFoldDB" id="A0A4Z2IV93"/>
<dbReference type="Proteomes" id="UP000314294">
    <property type="component" value="Unassembled WGS sequence"/>
</dbReference>
<keyword evidence="2" id="KW-1185">Reference proteome</keyword>
<organism evidence="1 2">
    <name type="scientific">Liparis tanakae</name>
    <name type="common">Tanaka's snailfish</name>
    <dbReference type="NCBI Taxonomy" id="230148"/>
    <lineage>
        <taxon>Eukaryota</taxon>
        <taxon>Metazoa</taxon>
        <taxon>Chordata</taxon>
        <taxon>Craniata</taxon>
        <taxon>Vertebrata</taxon>
        <taxon>Euteleostomi</taxon>
        <taxon>Actinopterygii</taxon>
        <taxon>Neopterygii</taxon>
        <taxon>Teleostei</taxon>
        <taxon>Neoteleostei</taxon>
        <taxon>Acanthomorphata</taxon>
        <taxon>Eupercaria</taxon>
        <taxon>Perciformes</taxon>
        <taxon>Cottioidei</taxon>
        <taxon>Cottales</taxon>
        <taxon>Liparidae</taxon>
        <taxon>Liparis</taxon>
    </lineage>
</organism>
<protein>
    <submittedName>
        <fullName evidence="1">Uncharacterized protein</fullName>
    </submittedName>
</protein>
<proteinExistence type="predicted"/>
<dbReference type="EMBL" id="SRLO01000049">
    <property type="protein sequence ID" value="TNN81133.1"/>
    <property type="molecule type" value="Genomic_DNA"/>
</dbReference>
<comment type="caution">
    <text evidence="1">The sequence shown here is derived from an EMBL/GenBank/DDBJ whole genome shotgun (WGS) entry which is preliminary data.</text>
</comment>
<gene>
    <name evidence="1" type="ORF">EYF80_008789</name>
</gene>